<dbReference type="Proteomes" id="UP001610334">
    <property type="component" value="Unassembled WGS sequence"/>
</dbReference>
<evidence type="ECO:0000259" key="2">
    <source>
        <dbReference type="Pfam" id="PF07976"/>
    </source>
</evidence>
<evidence type="ECO:0000313" key="4">
    <source>
        <dbReference type="Proteomes" id="UP001610334"/>
    </source>
</evidence>
<keyword evidence="1" id="KW-0560">Oxidoreductase</keyword>
<evidence type="ECO:0000256" key="1">
    <source>
        <dbReference type="ARBA" id="ARBA00023002"/>
    </source>
</evidence>
<organism evidence="3 4">
    <name type="scientific">Aspergillus granulosus</name>
    <dbReference type="NCBI Taxonomy" id="176169"/>
    <lineage>
        <taxon>Eukaryota</taxon>
        <taxon>Fungi</taxon>
        <taxon>Dikarya</taxon>
        <taxon>Ascomycota</taxon>
        <taxon>Pezizomycotina</taxon>
        <taxon>Eurotiomycetes</taxon>
        <taxon>Eurotiomycetidae</taxon>
        <taxon>Eurotiales</taxon>
        <taxon>Aspergillaceae</taxon>
        <taxon>Aspergillus</taxon>
        <taxon>Aspergillus subgen. Nidulantes</taxon>
    </lineage>
</organism>
<feature type="domain" description="Phenol hydroxylase-like C-terminal dimerisation" evidence="2">
    <location>
        <begin position="2"/>
        <end position="39"/>
    </location>
</feature>
<dbReference type="Gene3D" id="3.40.30.20">
    <property type="match status" value="1"/>
</dbReference>
<gene>
    <name evidence="3" type="ORF">BJX63DRAFT_400329</name>
</gene>
<name>A0ABR4H6K3_9EURO</name>
<accession>A0ABR4H6K3</accession>
<sequence length="90" mass="10787">MITVHTAPRSQVDIFDCPEAFRPYDEIDGWDYEKIFIDDILSRRPLERCTILLASTLRRDAWLFFGRISMFRMSVRLRIMMPWIHYSLGS</sequence>
<keyword evidence="4" id="KW-1185">Reference proteome</keyword>
<evidence type="ECO:0000313" key="3">
    <source>
        <dbReference type="EMBL" id="KAL2811054.1"/>
    </source>
</evidence>
<comment type="caution">
    <text evidence="3">The sequence shown here is derived from an EMBL/GenBank/DDBJ whole genome shotgun (WGS) entry which is preliminary data.</text>
</comment>
<dbReference type="InterPro" id="IPR038220">
    <property type="entry name" value="PHOX_C_sf"/>
</dbReference>
<dbReference type="EMBL" id="JBFXLT010000063">
    <property type="protein sequence ID" value="KAL2811054.1"/>
    <property type="molecule type" value="Genomic_DNA"/>
</dbReference>
<dbReference type="Pfam" id="PF07976">
    <property type="entry name" value="Phe_hydrox_dim"/>
    <property type="match status" value="1"/>
</dbReference>
<proteinExistence type="predicted"/>
<dbReference type="InterPro" id="IPR012941">
    <property type="entry name" value="Phe_hydrox_C_dim_dom"/>
</dbReference>
<protein>
    <recommendedName>
        <fullName evidence="2">Phenol hydroxylase-like C-terminal dimerisation domain-containing protein</fullName>
    </recommendedName>
</protein>
<reference evidence="3 4" key="1">
    <citation type="submission" date="2024-07" db="EMBL/GenBank/DDBJ databases">
        <title>Section-level genome sequencing and comparative genomics of Aspergillus sections Usti and Cavernicolus.</title>
        <authorList>
            <consortium name="Lawrence Berkeley National Laboratory"/>
            <person name="Nybo J.L."/>
            <person name="Vesth T.C."/>
            <person name="Theobald S."/>
            <person name="Frisvad J.C."/>
            <person name="Larsen T.O."/>
            <person name="Kjaerboelling I."/>
            <person name="Rothschild-Mancinelli K."/>
            <person name="Lyhne E.K."/>
            <person name="Kogle M.E."/>
            <person name="Barry K."/>
            <person name="Clum A."/>
            <person name="Na H."/>
            <person name="Ledsgaard L."/>
            <person name="Lin J."/>
            <person name="Lipzen A."/>
            <person name="Kuo A."/>
            <person name="Riley R."/>
            <person name="Mondo S."/>
            <person name="Labutti K."/>
            <person name="Haridas S."/>
            <person name="Pangalinan J."/>
            <person name="Salamov A.A."/>
            <person name="Simmons B.A."/>
            <person name="Magnuson J.K."/>
            <person name="Chen J."/>
            <person name="Drula E."/>
            <person name="Henrissat B."/>
            <person name="Wiebenga A."/>
            <person name="Lubbers R.J."/>
            <person name="Gomes A.C."/>
            <person name="Makela M.R."/>
            <person name="Stajich J."/>
            <person name="Grigoriev I.V."/>
            <person name="Mortensen U.H."/>
            <person name="De Vries R.P."/>
            <person name="Baker S.E."/>
            <person name="Andersen M.R."/>
        </authorList>
    </citation>
    <scope>NUCLEOTIDE SEQUENCE [LARGE SCALE GENOMIC DNA]</scope>
    <source>
        <strain evidence="3 4">CBS 588.65</strain>
    </source>
</reference>